<feature type="signal peptide" evidence="1">
    <location>
        <begin position="1"/>
        <end position="27"/>
    </location>
</feature>
<name>A0A9P4UPH3_9PEZI</name>
<feature type="domain" description="Phytase-like" evidence="2">
    <location>
        <begin position="94"/>
        <end position="393"/>
    </location>
</feature>
<organism evidence="3 4">
    <name type="scientific">Polychaeton citri CBS 116435</name>
    <dbReference type="NCBI Taxonomy" id="1314669"/>
    <lineage>
        <taxon>Eukaryota</taxon>
        <taxon>Fungi</taxon>
        <taxon>Dikarya</taxon>
        <taxon>Ascomycota</taxon>
        <taxon>Pezizomycotina</taxon>
        <taxon>Dothideomycetes</taxon>
        <taxon>Dothideomycetidae</taxon>
        <taxon>Capnodiales</taxon>
        <taxon>Capnodiaceae</taxon>
        <taxon>Polychaeton</taxon>
    </lineage>
</organism>
<dbReference type="Pfam" id="PF13449">
    <property type="entry name" value="Phytase-like"/>
    <property type="match status" value="1"/>
</dbReference>
<dbReference type="InterPro" id="IPR027372">
    <property type="entry name" value="Phytase-like_dom"/>
</dbReference>
<dbReference type="PANTHER" id="PTHR37957">
    <property type="entry name" value="BLR7070 PROTEIN"/>
    <property type="match status" value="1"/>
</dbReference>
<protein>
    <submittedName>
        <fullName evidence="3">3-phytase</fullName>
    </submittedName>
</protein>
<proteinExistence type="predicted"/>
<evidence type="ECO:0000313" key="3">
    <source>
        <dbReference type="EMBL" id="KAF2721799.1"/>
    </source>
</evidence>
<dbReference type="EMBL" id="MU003787">
    <property type="protein sequence ID" value="KAF2721799.1"/>
    <property type="molecule type" value="Genomic_DNA"/>
</dbReference>
<comment type="caution">
    <text evidence="3">The sequence shown here is derived from an EMBL/GenBank/DDBJ whole genome shotgun (WGS) entry which is preliminary data.</text>
</comment>
<dbReference type="Proteomes" id="UP000799441">
    <property type="component" value="Unassembled WGS sequence"/>
</dbReference>
<evidence type="ECO:0000256" key="1">
    <source>
        <dbReference type="SAM" id="SignalP"/>
    </source>
</evidence>
<dbReference type="PANTHER" id="PTHR37957:SF1">
    <property type="entry name" value="PHYTASE-LIKE DOMAIN-CONTAINING PROTEIN"/>
    <property type="match status" value="1"/>
</dbReference>
<dbReference type="AlphaFoldDB" id="A0A9P4UPH3"/>
<evidence type="ECO:0000313" key="4">
    <source>
        <dbReference type="Proteomes" id="UP000799441"/>
    </source>
</evidence>
<reference evidence="3" key="1">
    <citation type="journal article" date="2020" name="Stud. Mycol.">
        <title>101 Dothideomycetes genomes: a test case for predicting lifestyles and emergence of pathogens.</title>
        <authorList>
            <person name="Haridas S."/>
            <person name="Albert R."/>
            <person name="Binder M."/>
            <person name="Bloem J."/>
            <person name="Labutti K."/>
            <person name="Salamov A."/>
            <person name="Andreopoulos B."/>
            <person name="Baker S."/>
            <person name="Barry K."/>
            <person name="Bills G."/>
            <person name="Bluhm B."/>
            <person name="Cannon C."/>
            <person name="Castanera R."/>
            <person name="Culley D."/>
            <person name="Daum C."/>
            <person name="Ezra D."/>
            <person name="Gonzalez J."/>
            <person name="Henrissat B."/>
            <person name="Kuo A."/>
            <person name="Liang C."/>
            <person name="Lipzen A."/>
            <person name="Lutzoni F."/>
            <person name="Magnuson J."/>
            <person name="Mondo S."/>
            <person name="Nolan M."/>
            <person name="Ohm R."/>
            <person name="Pangilinan J."/>
            <person name="Park H.-J."/>
            <person name="Ramirez L."/>
            <person name="Alfaro M."/>
            <person name="Sun H."/>
            <person name="Tritt A."/>
            <person name="Yoshinaga Y."/>
            <person name="Zwiers L.-H."/>
            <person name="Turgeon B."/>
            <person name="Goodwin S."/>
            <person name="Spatafora J."/>
            <person name="Crous P."/>
            <person name="Grigoriev I."/>
        </authorList>
    </citation>
    <scope>NUCLEOTIDE SEQUENCE</scope>
    <source>
        <strain evidence="3">CBS 116435</strain>
    </source>
</reference>
<gene>
    <name evidence="3" type="ORF">K431DRAFT_63987</name>
</gene>
<keyword evidence="1" id="KW-0732">Signal</keyword>
<feature type="chain" id="PRO_5040293363" evidence="1">
    <location>
        <begin position="28"/>
        <end position="533"/>
    </location>
</feature>
<keyword evidence="4" id="KW-1185">Reference proteome</keyword>
<sequence length="533" mass="58638">MMYQLRVLAFLLFLGLAPSFAPTRSQAKEDKSSKPVKTTTCNGEKYVYKELAGYGYLPSNARDKTGDTLGGIGSSIALDSTSWQRESNGSYSGIIWALPDRGWNTQGTLNYQNRVQKIKIRLDPKPKATTSKPSGPNVFLEYLDTVLFTDPAGVPTSGLDTDVRPPYLSFNGFPDLPSVTYPGDGFNKSGPGGTRVSVDCEGLFLGHDGSFWVSDEYGPYIYHFDQTGKMIAAIRPPDAYIPLRNGSESFNSDNPPIYNPDLIPEPEDNPTGRDNNHGFEGLTTNPEGTRLYVLLQAGLNQEGGKHNPQDRLARFLIYDIQGVKPKYVAEYAVTLPPIDPSDDDSDVAHQSEIHYISPTQFLVLSRDGDAGRGLDETKSQYRHVDVFDISAATNFKGEDADCFTCRIGDKDGDLNTTITAATYCSWLDFNKNSQLRRFGVHNGGDDDAGLLNEKWESLALAKVKPDNDACDKRGDGDSGDYFLISFSDNDFITQDGYMDSGKLQYSDESGNDLLNQVLVFRVTLPKGSKPLIS</sequence>
<evidence type="ECO:0000259" key="2">
    <source>
        <dbReference type="Pfam" id="PF13449"/>
    </source>
</evidence>
<accession>A0A9P4UPH3</accession>
<dbReference type="OrthoDB" id="425936at2759"/>